<dbReference type="OrthoDB" id="5957142at2759"/>
<evidence type="ECO:0000313" key="2">
    <source>
        <dbReference type="EMBL" id="ELT94916.1"/>
    </source>
</evidence>
<keyword evidence="4" id="KW-1185">Reference proteome</keyword>
<dbReference type="EnsemblMetazoa" id="CapteT192194">
    <property type="protein sequence ID" value="CapteP192194"/>
    <property type="gene ID" value="CapteG192194"/>
</dbReference>
<proteinExistence type="predicted"/>
<dbReference type="HOGENOM" id="CLU_1236092_0_0_1"/>
<accession>R7TTY0</accession>
<reference evidence="2 4" key="2">
    <citation type="journal article" date="2013" name="Nature">
        <title>Insights into bilaterian evolution from three spiralian genomes.</title>
        <authorList>
            <person name="Simakov O."/>
            <person name="Marletaz F."/>
            <person name="Cho S.J."/>
            <person name="Edsinger-Gonzales E."/>
            <person name="Havlak P."/>
            <person name="Hellsten U."/>
            <person name="Kuo D.H."/>
            <person name="Larsson T."/>
            <person name="Lv J."/>
            <person name="Arendt D."/>
            <person name="Savage R."/>
            <person name="Osoegawa K."/>
            <person name="de Jong P."/>
            <person name="Grimwood J."/>
            <person name="Chapman J.A."/>
            <person name="Shapiro H."/>
            <person name="Aerts A."/>
            <person name="Otillar R.P."/>
            <person name="Terry A.Y."/>
            <person name="Boore J.L."/>
            <person name="Grigoriev I.V."/>
            <person name="Lindberg D.R."/>
            <person name="Seaver E.C."/>
            <person name="Weisblat D.A."/>
            <person name="Putnam N.H."/>
            <person name="Rokhsar D.S."/>
        </authorList>
    </citation>
    <scope>NUCLEOTIDE SEQUENCE</scope>
    <source>
        <strain evidence="2 4">I ESC-2004</strain>
    </source>
</reference>
<dbReference type="EMBL" id="AMQN01012081">
    <property type="status" value="NOT_ANNOTATED_CDS"/>
    <property type="molecule type" value="Genomic_DNA"/>
</dbReference>
<feature type="compositionally biased region" description="Low complexity" evidence="1">
    <location>
        <begin position="181"/>
        <end position="194"/>
    </location>
</feature>
<name>R7TTY0_CAPTE</name>
<protein>
    <submittedName>
        <fullName evidence="2 3">Uncharacterized protein</fullName>
    </submittedName>
</protein>
<dbReference type="Proteomes" id="UP000014760">
    <property type="component" value="Unassembled WGS sequence"/>
</dbReference>
<evidence type="ECO:0000313" key="3">
    <source>
        <dbReference type="EnsemblMetazoa" id="CapteP192194"/>
    </source>
</evidence>
<feature type="region of interest" description="Disordered" evidence="1">
    <location>
        <begin position="157"/>
        <end position="224"/>
    </location>
</feature>
<gene>
    <name evidence="2" type="ORF">CAPTEDRAFT_192194</name>
</gene>
<dbReference type="EMBL" id="KB309282">
    <property type="protein sequence ID" value="ELT94916.1"/>
    <property type="molecule type" value="Genomic_DNA"/>
</dbReference>
<organism evidence="2">
    <name type="scientific">Capitella teleta</name>
    <name type="common">Polychaete worm</name>
    <dbReference type="NCBI Taxonomy" id="283909"/>
    <lineage>
        <taxon>Eukaryota</taxon>
        <taxon>Metazoa</taxon>
        <taxon>Spiralia</taxon>
        <taxon>Lophotrochozoa</taxon>
        <taxon>Annelida</taxon>
        <taxon>Polychaeta</taxon>
        <taxon>Sedentaria</taxon>
        <taxon>Scolecida</taxon>
        <taxon>Capitellidae</taxon>
        <taxon>Capitella</taxon>
    </lineage>
</organism>
<sequence>METQAEHVFASFNLSDDDAKALKTVLDKFDTHFTSRTNVTHERALFYARNQDSQYTANPPENLSDYYNKRHGVVSLPELKSGQRVFVPDRKESGVVIDANETPRLVVVQVGKRVIRRNRHDLCVPPTALNLPVYEEDFSESPVPATSSQSSVPCAVFSHTSEGVPDDVSPHAPRHVPPRSTPVVPQSVVSSPSVQAHQEPDPVASTPTASSGVHTKCGRFVRPH</sequence>
<dbReference type="AlphaFoldDB" id="R7TTY0"/>
<reference evidence="3" key="3">
    <citation type="submission" date="2015-06" db="UniProtKB">
        <authorList>
            <consortium name="EnsemblMetazoa"/>
        </authorList>
    </citation>
    <scope>IDENTIFICATION</scope>
</reference>
<evidence type="ECO:0000256" key="1">
    <source>
        <dbReference type="SAM" id="MobiDB-lite"/>
    </source>
</evidence>
<reference evidence="4" key="1">
    <citation type="submission" date="2012-12" db="EMBL/GenBank/DDBJ databases">
        <authorList>
            <person name="Hellsten U."/>
            <person name="Grimwood J."/>
            <person name="Chapman J.A."/>
            <person name="Shapiro H."/>
            <person name="Aerts A."/>
            <person name="Otillar R.P."/>
            <person name="Terry A.Y."/>
            <person name="Boore J.L."/>
            <person name="Simakov O."/>
            <person name="Marletaz F."/>
            <person name="Cho S.-J."/>
            <person name="Edsinger-Gonzales E."/>
            <person name="Havlak P."/>
            <person name="Kuo D.-H."/>
            <person name="Larsson T."/>
            <person name="Lv J."/>
            <person name="Arendt D."/>
            <person name="Savage R."/>
            <person name="Osoegawa K."/>
            <person name="de Jong P."/>
            <person name="Lindberg D.R."/>
            <person name="Seaver E.C."/>
            <person name="Weisblat D.A."/>
            <person name="Putnam N.H."/>
            <person name="Grigoriev I.V."/>
            <person name="Rokhsar D.S."/>
        </authorList>
    </citation>
    <scope>NUCLEOTIDE SEQUENCE</scope>
    <source>
        <strain evidence="4">I ESC-2004</strain>
    </source>
</reference>
<evidence type="ECO:0000313" key="4">
    <source>
        <dbReference type="Proteomes" id="UP000014760"/>
    </source>
</evidence>